<keyword evidence="6 17" id="KW-0472">Membrane</keyword>
<comment type="catalytic activity">
    <reaction evidence="16">
        <text>12-(9Z-hexadecenoyloxy)-octadecanoate + H2O = 12-hydroxyoctadecanoate + (9Z)-hexadecenoate + H(+)</text>
        <dbReference type="Rhea" id="RHEA:52072"/>
        <dbReference type="ChEBI" id="CHEBI:15377"/>
        <dbReference type="ChEBI" id="CHEBI:15378"/>
        <dbReference type="ChEBI" id="CHEBI:32372"/>
        <dbReference type="ChEBI" id="CHEBI:84201"/>
        <dbReference type="ChEBI" id="CHEBI:136312"/>
    </reaction>
    <physiologicalReaction direction="left-to-right" evidence="16">
        <dbReference type="Rhea" id="RHEA:52073"/>
    </physiologicalReaction>
</comment>
<evidence type="ECO:0000256" key="7">
    <source>
        <dbReference type="ARBA" id="ARBA00047368"/>
    </source>
</evidence>
<dbReference type="PANTHER" id="PTHR10989">
    <property type="entry name" value="ANDROGEN-INDUCED PROTEIN 1-RELATED"/>
    <property type="match status" value="1"/>
</dbReference>
<dbReference type="Proteomes" id="UP000614601">
    <property type="component" value="Unassembled WGS sequence"/>
</dbReference>
<feature type="transmembrane region" description="Helical" evidence="17">
    <location>
        <begin position="83"/>
        <end position="102"/>
    </location>
</feature>
<evidence type="ECO:0000256" key="10">
    <source>
        <dbReference type="ARBA" id="ARBA00048680"/>
    </source>
</evidence>
<evidence type="ECO:0000256" key="8">
    <source>
        <dbReference type="ARBA" id="ARBA00047427"/>
    </source>
</evidence>
<evidence type="ECO:0000256" key="5">
    <source>
        <dbReference type="ARBA" id="ARBA00022989"/>
    </source>
</evidence>
<dbReference type="AlphaFoldDB" id="A0A811LKZ0"/>
<evidence type="ECO:0000256" key="12">
    <source>
        <dbReference type="ARBA" id="ARBA00048800"/>
    </source>
</evidence>
<dbReference type="EMBL" id="CAJFDH010000006">
    <property type="protein sequence ID" value="CAD5228915.1"/>
    <property type="molecule type" value="Genomic_DNA"/>
</dbReference>
<comment type="catalytic activity">
    <reaction evidence="9">
        <text>9-hexadecanoyloxy-octadecanoate + H2O = 9-hydroxy-octadecanoate + hexadecanoate + H(+)</text>
        <dbReference type="Rhea" id="RHEA:52052"/>
        <dbReference type="ChEBI" id="CHEBI:7896"/>
        <dbReference type="ChEBI" id="CHEBI:15377"/>
        <dbReference type="ChEBI" id="CHEBI:15378"/>
        <dbReference type="ChEBI" id="CHEBI:83670"/>
        <dbReference type="ChEBI" id="CHEBI:136286"/>
    </reaction>
    <physiologicalReaction direction="left-to-right" evidence="9">
        <dbReference type="Rhea" id="RHEA:52053"/>
    </physiologicalReaction>
</comment>
<name>A0A811LKZ0_9BILA</name>
<dbReference type="PANTHER" id="PTHR10989:SF23">
    <property type="entry name" value="FAR-17A_AIG1-LIKE PROTEIN"/>
    <property type="match status" value="1"/>
</dbReference>
<keyword evidence="4 17" id="KW-0812">Transmembrane</keyword>
<evidence type="ECO:0000313" key="19">
    <source>
        <dbReference type="Proteomes" id="UP000614601"/>
    </source>
</evidence>
<organism evidence="18 19">
    <name type="scientific">Bursaphelenchus okinawaensis</name>
    <dbReference type="NCBI Taxonomy" id="465554"/>
    <lineage>
        <taxon>Eukaryota</taxon>
        <taxon>Metazoa</taxon>
        <taxon>Ecdysozoa</taxon>
        <taxon>Nematoda</taxon>
        <taxon>Chromadorea</taxon>
        <taxon>Rhabditida</taxon>
        <taxon>Tylenchina</taxon>
        <taxon>Tylenchomorpha</taxon>
        <taxon>Aphelenchoidea</taxon>
        <taxon>Aphelenchoididae</taxon>
        <taxon>Bursaphelenchus</taxon>
    </lineage>
</organism>
<evidence type="ECO:0000256" key="9">
    <source>
        <dbReference type="ARBA" id="ARBA00047863"/>
    </source>
</evidence>
<comment type="catalytic activity">
    <reaction evidence="11">
        <text>12-(9Z-octadecenoyloxy)-octadecanoate + H2O = 12-hydroxyoctadecanoate + (9Z)-octadecenoate + H(+)</text>
        <dbReference type="Rhea" id="RHEA:52060"/>
        <dbReference type="ChEBI" id="CHEBI:15377"/>
        <dbReference type="ChEBI" id="CHEBI:15378"/>
        <dbReference type="ChEBI" id="CHEBI:30823"/>
        <dbReference type="ChEBI" id="CHEBI:84201"/>
        <dbReference type="ChEBI" id="CHEBI:136302"/>
    </reaction>
    <physiologicalReaction direction="left-to-right" evidence="11">
        <dbReference type="Rhea" id="RHEA:52061"/>
    </physiologicalReaction>
</comment>
<feature type="transmembrane region" description="Helical" evidence="17">
    <location>
        <begin position="149"/>
        <end position="177"/>
    </location>
</feature>
<comment type="catalytic activity">
    <reaction evidence="10">
        <text>12-octadecanoyloxy-octadecanoate + H2O = 12-hydroxyoctadecanoate + octadecanoate + H(+)</text>
        <dbReference type="Rhea" id="RHEA:52080"/>
        <dbReference type="ChEBI" id="CHEBI:15377"/>
        <dbReference type="ChEBI" id="CHEBI:15378"/>
        <dbReference type="ChEBI" id="CHEBI:25629"/>
        <dbReference type="ChEBI" id="CHEBI:84201"/>
        <dbReference type="ChEBI" id="CHEBI:136330"/>
    </reaction>
    <physiologicalReaction direction="left-to-right" evidence="10">
        <dbReference type="Rhea" id="RHEA:52081"/>
    </physiologicalReaction>
</comment>
<keyword evidence="5 17" id="KW-1133">Transmembrane helix</keyword>
<feature type="transmembrane region" description="Helical" evidence="17">
    <location>
        <begin position="13"/>
        <end position="35"/>
    </location>
</feature>
<dbReference type="Proteomes" id="UP000783686">
    <property type="component" value="Unassembled WGS sequence"/>
</dbReference>
<evidence type="ECO:0000256" key="16">
    <source>
        <dbReference type="ARBA" id="ARBA00049428"/>
    </source>
</evidence>
<dbReference type="InterPro" id="IPR006838">
    <property type="entry name" value="ADTRP_AIG1"/>
</dbReference>
<evidence type="ECO:0000256" key="11">
    <source>
        <dbReference type="ARBA" id="ARBA00048701"/>
    </source>
</evidence>
<evidence type="ECO:0008006" key="20">
    <source>
        <dbReference type="Google" id="ProtNLM"/>
    </source>
</evidence>
<comment type="caution">
    <text evidence="18">The sequence shown here is derived from an EMBL/GenBank/DDBJ whole genome shotgun (WGS) entry which is preliminary data.</text>
</comment>
<evidence type="ECO:0000256" key="3">
    <source>
        <dbReference type="ARBA" id="ARBA00009300"/>
    </source>
</evidence>
<keyword evidence="19" id="KW-1185">Reference proteome</keyword>
<evidence type="ECO:0000256" key="6">
    <source>
        <dbReference type="ARBA" id="ARBA00023136"/>
    </source>
</evidence>
<comment type="similarity">
    <text evidence="3">Belongs to the AIG1 family.</text>
</comment>
<proteinExistence type="inferred from homology"/>
<evidence type="ECO:0000256" key="13">
    <source>
        <dbReference type="ARBA" id="ARBA00049221"/>
    </source>
</evidence>
<accession>A0A811LKZ0</accession>
<dbReference type="EMBL" id="CAJFCW020000006">
    <property type="protein sequence ID" value="CAG9125267.1"/>
    <property type="molecule type" value="Genomic_DNA"/>
</dbReference>
<gene>
    <name evidence="18" type="ORF">BOKJ2_LOCUS12974</name>
</gene>
<comment type="catalytic activity">
    <reaction evidence="1">
        <text>9-(9Z-hexadecenoyloxy)-octadecanoate + H2O = (9Z)-hexadecenoate + 9-hydroxy-octadecanoate + H(+)</text>
        <dbReference type="Rhea" id="RHEA:52068"/>
        <dbReference type="ChEBI" id="CHEBI:15377"/>
        <dbReference type="ChEBI" id="CHEBI:15378"/>
        <dbReference type="ChEBI" id="CHEBI:32372"/>
        <dbReference type="ChEBI" id="CHEBI:136286"/>
        <dbReference type="ChEBI" id="CHEBI:136309"/>
    </reaction>
    <physiologicalReaction direction="left-to-right" evidence="1">
        <dbReference type="Rhea" id="RHEA:52069"/>
    </physiologicalReaction>
</comment>
<evidence type="ECO:0000256" key="1">
    <source>
        <dbReference type="ARBA" id="ARBA00000923"/>
    </source>
</evidence>
<comment type="subcellular location">
    <subcellularLocation>
        <location evidence="2">Endomembrane system</location>
        <topology evidence="2">Multi-pass membrane protein</topology>
    </subcellularLocation>
</comment>
<evidence type="ECO:0000313" key="18">
    <source>
        <dbReference type="EMBL" id="CAD5228915.1"/>
    </source>
</evidence>
<dbReference type="GO" id="GO:0012505">
    <property type="term" value="C:endomembrane system"/>
    <property type="evidence" value="ECO:0007669"/>
    <property type="project" value="UniProtKB-SubCell"/>
</dbReference>
<evidence type="ECO:0000256" key="4">
    <source>
        <dbReference type="ARBA" id="ARBA00022692"/>
    </source>
</evidence>
<protein>
    <recommendedName>
        <fullName evidence="20">FAR-17a/AIG1-like protein</fullName>
    </recommendedName>
</protein>
<feature type="transmembrane region" description="Helical" evidence="17">
    <location>
        <begin position="114"/>
        <end position="137"/>
    </location>
</feature>
<comment type="catalytic activity">
    <reaction evidence="14">
        <text>13-(9Z-octadecenoyloxy)-octadecanoate + H2O = 13-hydroxy-octadecanoate + (9Z)-octadecenoate + H(+)</text>
        <dbReference type="Rhea" id="RHEA:52064"/>
        <dbReference type="ChEBI" id="CHEBI:15377"/>
        <dbReference type="ChEBI" id="CHEBI:15378"/>
        <dbReference type="ChEBI" id="CHEBI:30823"/>
        <dbReference type="ChEBI" id="CHEBI:136303"/>
        <dbReference type="ChEBI" id="CHEBI:136304"/>
    </reaction>
    <physiologicalReaction direction="left-to-right" evidence="14">
        <dbReference type="Rhea" id="RHEA:52065"/>
    </physiologicalReaction>
</comment>
<feature type="transmembrane region" description="Helical" evidence="17">
    <location>
        <begin position="47"/>
        <end position="68"/>
    </location>
</feature>
<sequence length="189" mass="22508">MPRLGAEWWIQKLVMLTNINLVLQAYYTFLCVISHFGPKKVKQFKDFTFYTTTFPSGMATCILFWILYTIDPESIMPRWIRDLIPFWMNHITHTFPLIHLIIDLRFIKHSKIRLLTGTQMVLFLFVLYSLLVVYIRFSWGYWLYPIFDFIGPILSLVFIFVAGLLFWALFYIAYALAATEPNTQLRKQK</sequence>
<comment type="catalytic activity">
    <reaction evidence="13">
        <text>9-octadecanoyloxy-octadecanoate + H2O = 9-hydroxy-octadecanoate + octadecanoate + H(+)</text>
        <dbReference type="Rhea" id="RHEA:52096"/>
        <dbReference type="ChEBI" id="CHEBI:15377"/>
        <dbReference type="ChEBI" id="CHEBI:15378"/>
        <dbReference type="ChEBI" id="CHEBI:25629"/>
        <dbReference type="ChEBI" id="CHEBI:136286"/>
        <dbReference type="ChEBI" id="CHEBI:136373"/>
    </reaction>
    <physiologicalReaction direction="left-to-right" evidence="13">
        <dbReference type="Rhea" id="RHEA:52097"/>
    </physiologicalReaction>
</comment>
<dbReference type="OrthoDB" id="1898221at2759"/>
<dbReference type="Pfam" id="PF04750">
    <property type="entry name" value="Far-17a_AIG1"/>
    <property type="match status" value="1"/>
</dbReference>
<comment type="catalytic activity">
    <reaction evidence="12">
        <text>9-(9Z-octadecenoyloxy)-octadecanoate + H2O = 9-hydroxy-octadecanoate + (9Z)-octadecenoate + H(+)</text>
        <dbReference type="Rhea" id="RHEA:52048"/>
        <dbReference type="ChEBI" id="CHEBI:15377"/>
        <dbReference type="ChEBI" id="CHEBI:15378"/>
        <dbReference type="ChEBI" id="CHEBI:30823"/>
        <dbReference type="ChEBI" id="CHEBI:136282"/>
        <dbReference type="ChEBI" id="CHEBI:136286"/>
    </reaction>
    <physiologicalReaction direction="left-to-right" evidence="12">
        <dbReference type="Rhea" id="RHEA:52049"/>
    </physiologicalReaction>
</comment>
<reference evidence="18" key="1">
    <citation type="submission" date="2020-09" db="EMBL/GenBank/DDBJ databases">
        <authorList>
            <person name="Kikuchi T."/>
        </authorList>
    </citation>
    <scope>NUCLEOTIDE SEQUENCE</scope>
    <source>
        <strain evidence="18">SH1</strain>
    </source>
</reference>
<evidence type="ECO:0000256" key="17">
    <source>
        <dbReference type="SAM" id="Phobius"/>
    </source>
</evidence>
<comment type="catalytic activity">
    <reaction evidence="7">
        <text>12-hexadecanoyloxy-octadecanoate + H2O = 12-hydroxyoctadecanoate + hexadecanoate + H(+)</text>
        <dbReference type="Rhea" id="RHEA:52056"/>
        <dbReference type="ChEBI" id="CHEBI:7896"/>
        <dbReference type="ChEBI" id="CHEBI:15377"/>
        <dbReference type="ChEBI" id="CHEBI:15378"/>
        <dbReference type="ChEBI" id="CHEBI:83677"/>
        <dbReference type="ChEBI" id="CHEBI:84201"/>
    </reaction>
    <physiologicalReaction direction="left-to-right" evidence="7">
        <dbReference type="Rhea" id="RHEA:52057"/>
    </physiologicalReaction>
</comment>
<evidence type="ECO:0000256" key="14">
    <source>
        <dbReference type="ARBA" id="ARBA00049296"/>
    </source>
</evidence>
<comment type="catalytic activity">
    <reaction evidence="15">
        <text>13-(9Z-hexadecenoyloxy)-octadecanoate + H2O = 13-hydroxy-octadecanoate + (9Z)-hexadecenoate + H(+)</text>
        <dbReference type="Rhea" id="RHEA:52076"/>
        <dbReference type="ChEBI" id="CHEBI:15377"/>
        <dbReference type="ChEBI" id="CHEBI:15378"/>
        <dbReference type="ChEBI" id="CHEBI:32372"/>
        <dbReference type="ChEBI" id="CHEBI:136304"/>
        <dbReference type="ChEBI" id="CHEBI:136315"/>
    </reaction>
    <physiologicalReaction direction="left-to-right" evidence="15">
        <dbReference type="Rhea" id="RHEA:52077"/>
    </physiologicalReaction>
</comment>
<dbReference type="GO" id="GO:0016020">
    <property type="term" value="C:membrane"/>
    <property type="evidence" value="ECO:0007669"/>
    <property type="project" value="InterPro"/>
</dbReference>
<evidence type="ECO:0000256" key="15">
    <source>
        <dbReference type="ARBA" id="ARBA00049322"/>
    </source>
</evidence>
<comment type="catalytic activity">
    <reaction evidence="8">
        <text>13-octadecanoyloxy-octadecanoate + H2O = 13-hydroxy-octadecanoate + octadecanoate + H(+)</text>
        <dbReference type="Rhea" id="RHEA:52084"/>
        <dbReference type="ChEBI" id="CHEBI:15377"/>
        <dbReference type="ChEBI" id="CHEBI:15378"/>
        <dbReference type="ChEBI" id="CHEBI:25629"/>
        <dbReference type="ChEBI" id="CHEBI:136304"/>
        <dbReference type="ChEBI" id="CHEBI:136335"/>
    </reaction>
    <physiologicalReaction direction="left-to-right" evidence="8">
        <dbReference type="Rhea" id="RHEA:52085"/>
    </physiologicalReaction>
</comment>
<evidence type="ECO:0000256" key="2">
    <source>
        <dbReference type="ARBA" id="ARBA00004127"/>
    </source>
</evidence>